<feature type="region of interest" description="Disordered" evidence="1">
    <location>
        <begin position="157"/>
        <end position="187"/>
    </location>
</feature>
<evidence type="ECO:0000256" key="1">
    <source>
        <dbReference type="SAM" id="MobiDB-lite"/>
    </source>
</evidence>
<reference evidence="2 3" key="1">
    <citation type="submission" date="2024-01" db="EMBL/GenBank/DDBJ databases">
        <title>A draft genome for the cacao thread blight pathogen Marasmiellus scandens.</title>
        <authorList>
            <person name="Baruah I.K."/>
            <person name="Leung J."/>
            <person name="Bukari Y."/>
            <person name="Amoako-Attah I."/>
            <person name="Meinhardt L.W."/>
            <person name="Bailey B.A."/>
            <person name="Cohen S.P."/>
        </authorList>
    </citation>
    <scope>NUCLEOTIDE SEQUENCE [LARGE SCALE GENOMIC DNA]</scope>
    <source>
        <strain evidence="2 3">GH-19</strain>
    </source>
</reference>
<feature type="compositionally biased region" description="Low complexity" evidence="1">
    <location>
        <begin position="164"/>
        <end position="179"/>
    </location>
</feature>
<keyword evidence="3" id="KW-1185">Reference proteome</keyword>
<accession>A0ABR1K154</accession>
<sequence length="187" mass="20142">MALNCAMINSTRDPVPLPSEQFILTVDSGAEVILHIPDAPPEGSASAGGSGGSQKLKAMGRVWITDSRFLFTSAPDSSFDSLTVPLHAILSTKFNQPTFGGNYLTFEIKPSSGGGLTDGANVELRFKNRPMYEFVAILEKTRERAIYMKRQALQEDEGLPTYTSPEESSSVSIIGGVPVENPPEYGL</sequence>
<dbReference type="SUPFAM" id="SSF50729">
    <property type="entry name" value="PH domain-like"/>
    <property type="match status" value="1"/>
</dbReference>
<evidence type="ECO:0000313" key="3">
    <source>
        <dbReference type="Proteomes" id="UP001498398"/>
    </source>
</evidence>
<protein>
    <submittedName>
        <fullName evidence="2">Uncharacterized protein</fullName>
    </submittedName>
</protein>
<comment type="caution">
    <text evidence="2">The sequence shown here is derived from an EMBL/GenBank/DDBJ whole genome shotgun (WGS) entry which is preliminary data.</text>
</comment>
<dbReference type="InterPro" id="IPR044852">
    <property type="entry name" value="WBP2-like"/>
</dbReference>
<gene>
    <name evidence="2" type="ORF">VKT23_001483</name>
</gene>
<evidence type="ECO:0000313" key="2">
    <source>
        <dbReference type="EMBL" id="KAK7470046.1"/>
    </source>
</evidence>
<dbReference type="PANTHER" id="PTHR31606:SF1">
    <property type="entry name" value="WW DOMAIN BINDING PROTEIN 2, ISOFORM E"/>
    <property type="match status" value="1"/>
</dbReference>
<proteinExistence type="predicted"/>
<organism evidence="2 3">
    <name type="scientific">Marasmiellus scandens</name>
    <dbReference type="NCBI Taxonomy" id="2682957"/>
    <lineage>
        <taxon>Eukaryota</taxon>
        <taxon>Fungi</taxon>
        <taxon>Dikarya</taxon>
        <taxon>Basidiomycota</taxon>
        <taxon>Agaricomycotina</taxon>
        <taxon>Agaricomycetes</taxon>
        <taxon>Agaricomycetidae</taxon>
        <taxon>Agaricales</taxon>
        <taxon>Marasmiineae</taxon>
        <taxon>Omphalotaceae</taxon>
        <taxon>Marasmiellus</taxon>
    </lineage>
</organism>
<dbReference type="PANTHER" id="PTHR31606">
    <property type="entry name" value="WW DOMAIN BINDING PROTEIN 2, ISOFORM E"/>
    <property type="match status" value="1"/>
</dbReference>
<name>A0ABR1K154_9AGAR</name>
<dbReference type="CDD" id="cd13214">
    <property type="entry name" value="PH-GRAM_WBP2"/>
    <property type="match status" value="1"/>
</dbReference>
<dbReference type="Proteomes" id="UP001498398">
    <property type="component" value="Unassembled WGS sequence"/>
</dbReference>
<dbReference type="EMBL" id="JBANRG010000002">
    <property type="protein sequence ID" value="KAK7470046.1"/>
    <property type="molecule type" value="Genomic_DNA"/>
</dbReference>